<evidence type="ECO:0000313" key="7">
    <source>
        <dbReference type="Proteomes" id="UP000254047"/>
    </source>
</evidence>
<dbReference type="GO" id="GO:0009307">
    <property type="term" value="P:DNA restriction-modification system"/>
    <property type="evidence" value="ECO:0007669"/>
    <property type="project" value="UniProtKB-KW"/>
</dbReference>
<name>A0A380FWL6_9STAP</name>
<protein>
    <submittedName>
        <fullName evidence="6">Type I restriction enzyme specificity protein</fullName>
    </submittedName>
</protein>
<evidence type="ECO:0000256" key="3">
    <source>
        <dbReference type="ARBA" id="ARBA00023125"/>
    </source>
</evidence>
<proteinExistence type="inferred from homology"/>
<evidence type="ECO:0000256" key="4">
    <source>
        <dbReference type="ARBA" id="ARBA00038652"/>
    </source>
</evidence>
<feature type="domain" description="Type I restriction modification DNA specificity" evidence="5">
    <location>
        <begin position="256"/>
        <end position="391"/>
    </location>
</feature>
<dbReference type="EMBL" id="UHDO01000001">
    <property type="protein sequence ID" value="SUM42510.1"/>
    <property type="molecule type" value="Genomic_DNA"/>
</dbReference>
<evidence type="ECO:0000313" key="6">
    <source>
        <dbReference type="EMBL" id="SUM42510.1"/>
    </source>
</evidence>
<accession>A0A380FWL6</accession>
<dbReference type="InterPro" id="IPR000055">
    <property type="entry name" value="Restrct_endonuc_typeI_TRD"/>
</dbReference>
<dbReference type="SUPFAM" id="SSF116734">
    <property type="entry name" value="DNA methylase specificity domain"/>
    <property type="match status" value="2"/>
</dbReference>
<sequence>MWKILTRKLKETNIDWIGEVPENWEISTIGSHYTERTDKVSDLDYIPLSVTKSGIVPQLEIAAKSSNHDNRKLVLKDDFVINSRSDRKMSAGISSIDGSVSVINTVLYSNTIDRNYTKYLLKNYAFAEEFYKWGTGIVDDLWSTKWLKMKNIPIPVPSSEKQKQIGSVIDSMVQNTNNIINGTKESILELKKYRQSVITEAVTKGLNPNVKMKESGIDWIGDIPKHWNIKKIKYSTSTFDAKKDFVKEDIYIGLENVLSYEGRINDYGKLEKDSKEKYFEKGNILYSKLRPYLAKAFIADITGSCSGEFIVFESFKGNKRYLLYWLISQLFTDFINATSYGAKMPRSSWDYIKETSIPRPPKHEENEIVSYLDDKLSQINKLIENKTKVIKELETYKNSLIYEYVTGKKEV</sequence>
<dbReference type="PANTHER" id="PTHR43140">
    <property type="entry name" value="TYPE-1 RESTRICTION ENZYME ECOKI SPECIFICITY PROTEIN"/>
    <property type="match status" value="1"/>
</dbReference>
<dbReference type="Proteomes" id="UP000254047">
    <property type="component" value="Unassembled WGS sequence"/>
</dbReference>
<comment type="similarity">
    <text evidence="1">Belongs to the type-I restriction system S methylase family.</text>
</comment>
<dbReference type="Gene3D" id="3.90.220.20">
    <property type="entry name" value="DNA methylase specificity domains"/>
    <property type="match status" value="3"/>
</dbReference>
<gene>
    <name evidence="6" type="ORF">NCTC13830_00028</name>
</gene>
<dbReference type="PANTHER" id="PTHR43140:SF1">
    <property type="entry name" value="TYPE I RESTRICTION ENZYME ECOKI SPECIFICITY SUBUNIT"/>
    <property type="match status" value="1"/>
</dbReference>
<organism evidence="6 7">
    <name type="scientific">Staphylococcus petrasii</name>
    <dbReference type="NCBI Taxonomy" id="1276936"/>
    <lineage>
        <taxon>Bacteria</taxon>
        <taxon>Bacillati</taxon>
        <taxon>Bacillota</taxon>
        <taxon>Bacilli</taxon>
        <taxon>Bacillales</taxon>
        <taxon>Staphylococcaceae</taxon>
        <taxon>Staphylococcus</taxon>
    </lineage>
</organism>
<dbReference type="InterPro" id="IPR044946">
    <property type="entry name" value="Restrct_endonuc_typeI_TRD_sf"/>
</dbReference>
<dbReference type="AlphaFoldDB" id="A0A380FWL6"/>
<keyword evidence="2" id="KW-0680">Restriction system</keyword>
<dbReference type="GO" id="GO:0003677">
    <property type="term" value="F:DNA binding"/>
    <property type="evidence" value="ECO:0007669"/>
    <property type="project" value="UniProtKB-KW"/>
</dbReference>
<dbReference type="REBASE" id="415234">
    <property type="entry name" value="S.Spe13830I"/>
</dbReference>
<feature type="domain" description="Type I restriction modification DNA specificity" evidence="5">
    <location>
        <begin position="58"/>
        <end position="187"/>
    </location>
</feature>
<reference evidence="6 7" key="1">
    <citation type="submission" date="2018-06" db="EMBL/GenBank/DDBJ databases">
        <authorList>
            <consortium name="Pathogen Informatics"/>
            <person name="Doyle S."/>
        </authorList>
    </citation>
    <scope>NUCLEOTIDE SEQUENCE [LARGE SCALE GENOMIC DNA]</scope>
    <source>
        <strain evidence="6 7">NCTC13830</strain>
    </source>
</reference>
<dbReference type="InterPro" id="IPR051212">
    <property type="entry name" value="Type-I_RE_S_subunit"/>
</dbReference>
<comment type="subunit">
    <text evidence="4">The methyltransferase is composed of M and S polypeptides.</text>
</comment>
<evidence type="ECO:0000256" key="1">
    <source>
        <dbReference type="ARBA" id="ARBA00010923"/>
    </source>
</evidence>
<dbReference type="OrthoDB" id="9811611at2"/>
<keyword evidence="3" id="KW-0238">DNA-binding</keyword>
<evidence type="ECO:0000256" key="2">
    <source>
        <dbReference type="ARBA" id="ARBA00022747"/>
    </source>
</evidence>
<dbReference type="Pfam" id="PF01420">
    <property type="entry name" value="Methylase_S"/>
    <property type="match status" value="2"/>
</dbReference>
<evidence type="ECO:0000259" key="5">
    <source>
        <dbReference type="Pfam" id="PF01420"/>
    </source>
</evidence>